<sequence>MAFNQLTRIRHGELVRRNTWWLKRVGQSLSRNGRWPPPAPGRSLRVNSIGFVFGVVERVRDGTFVCPELLVVLFPILHRHPVVDQVPVRIKHKQQVHSSQVPSIYLNPVSSELVH</sequence>
<organism evidence="1">
    <name type="scientific">Culex pipiens</name>
    <name type="common">House mosquito</name>
    <dbReference type="NCBI Taxonomy" id="7175"/>
    <lineage>
        <taxon>Eukaryota</taxon>
        <taxon>Metazoa</taxon>
        <taxon>Ecdysozoa</taxon>
        <taxon>Arthropoda</taxon>
        <taxon>Hexapoda</taxon>
        <taxon>Insecta</taxon>
        <taxon>Pterygota</taxon>
        <taxon>Neoptera</taxon>
        <taxon>Endopterygota</taxon>
        <taxon>Diptera</taxon>
        <taxon>Nematocera</taxon>
        <taxon>Culicoidea</taxon>
        <taxon>Culicidae</taxon>
        <taxon>Culicinae</taxon>
        <taxon>Culicini</taxon>
        <taxon>Culex</taxon>
        <taxon>Culex</taxon>
    </lineage>
</organism>
<reference evidence="1" key="1">
    <citation type="submission" date="2021-05" db="EMBL/GenBank/DDBJ databases">
        <authorList>
            <person name="Alioto T."/>
            <person name="Alioto T."/>
            <person name="Gomez Garrido J."/>
        </authorList>
    </citation>
    <scope>NUCLEOTIDE SEQUENCE</scope>
</reference>
<dbReference type="EMBL" id="HBUE01119047">
    <property type="protein sequence ID" value="CAG6491565.1"/>
    <property type="molecule type" value="Transcribed_RNA"/>
</dbReference>
<name>A0A8D8G215_CULPI</name>
<proteinExistence type="predicted"/>
<evidence type="ECO:0000313" key="1">
    <source>
        <dbReference type="EMBL" id="CAG6491565.1"/>
    </source>
</evidence>
<protein>
    <submittedName>
        <fullName evidence="1">(northern house mosquito) hypothetical protein</fullName>
    </submittedName>
</protein>
<dbReference type="AlphaFoldDB" id="A0A8D8G215"/>
<accession>A0A8D8G215</accession>